<feature type="transmembrane region" description="Helical" evidence="1">
    <location>
        <begin position="135"/>
        <end position="156"/>
    </location>
</feature>
<feature type="transmembrane region" description="Helical" evidence="1">
    <location>
        <begin position="407"/>
        <end position="427"/>
    </location>
</feature>
<dbReference type="OrthoDB" id="107643at2157"/>
<feature type="transmembrane region" description="Helical" evidence="1">
    <location>
        <begin position="344"/>
        <end position="366"/>
    </location>
</feature>
<feature type="transmembrane region" description="Helical" evidence="1">
    <location>
        <begin position="48"/>
        <end position="69"/>
    </location>
</feature>
<comment type="caution">
    <text evidence="2">The sequence shown here is derived from an EMBL/GenBank/DDBJ whole genome shotgun (WGS) entry which is preliminary data.</text>
</comment>
<keyword evidence="1" id="KW-0472">Membrane</keyword>
<keyword evidence="1" id="KW-1133">Transmembrane helix</keyword>
<feature type="transmembrane region" description="Helical" evidence="1">
    <location>
        <begin position="107"/>
        <end position="129"/>
    </location>
</feature>
<feature type="transmembrane region" description="Helical" evidence="1">
    <location>
        <begin position="205"/>
        <end position="226"/>
    </location>
</feature>
<keyword evidence="3" id="KW-1185">Reference proteome</keyword>
<feature type="transmembrane region" description="Helical" evidence="1">
    <location>
        <begin position="372"/>
        <end position="395"/>
    </location>
</feature>
<protein>
    <submittedName>
        <fullName evidence="2">Uncharacterized protein</fullName>
    </submittedName>
</protein>
<evidence type="ECO:0000256" key="1">
    <source>
        <dbReference type="SAM" id="Phobius"/>
    </source>
</evidence>
<gene>
    <name evidence="2" type="ORF">DK846_00805</name>
</gene>
<sequence length="461" mass="50829">MLKEEWRLHSTMFGSLSFALFPIMVGGIAFMGSFLLPFIRKTLPPGNLSLILHSNYLLLGFMVGAFGLLGNEAMNRRFGQASLIAYSARTLPVSDRAIFATFVLKDLLYYFVLWVFPFSLGFLLASPFIGIPLDLPLLLSLTLIISFLSGLSLVFFLSSLYSRSHKGLLIIIGILILGLAGYSIATGDNPAKLFPPIILFQDFSLSLLVESLIGIGIFSTAGILLFTPENIGASRQYKDQIISLSRLLSRFPTPALSAKDLIDLYRSGSAIGQTLFSFLIPLLVIWFFLSLTNDYLPKRNVLFLYAMTTGIIASTMYTWITAFDSYAAYTCLPVSVKTVIISKIASFSVLQVVPAVFLAIICTISGQAIYTVPVIVLALSTSYFTLGLTIWLAGLSPNVLVYDVKVMARYFTIIGIVTTIFSSIAFANPWASLSSIILAVPAWYLIQIGCRKWEEHEQPMY</sequence>
<accession>A0A2V2NDI1</accession>
<feature type="transmembrane region" description="Helical" evidence="1">
    <location>
        <begin position="168"/>
        <end position="185"/>
    </location>
</feature>
<reference evidence="2 3" key="1">
    <citation type="submission" date="2018-05" db="EMBL/GenBank/DDBJ databases">
        <title>Draft genome of Methanospirillum lacunae Ki8-1.</title>
        <authorList>
            <person name="Dueholm M.S."/>
            <person name="Nielsen P.H."/>
            <person name="Bakmann L.F."/>
            <person name="Otzen D.E."/>
        </authorList>
    </citation>
    <scope>NUCLEOTIDE SEQUENCE [LARGE SCALE GENOMIC DNA]</scope>
    <source>
        <strain evidence="2 3">Ki8-1</strain>
    </source>
</reference>
<evidence type="ECO:0000313" key="3">
    <source>
        <dbReference type="Proteomes" id="UP000245657"/>
    </source>
</evidence>
<dbReference type="AlphaFoldDB" id="A0A2V2NDI1"/>
<dbReference type="EMBL" id="QGMY01000002">
    <property type="protein sequence ID" value="PWR74478.1"/>
    <property type="molecule type" value="Genomic_DNA"/>
</dbReference>
<name>A0A2V2NDI1_9EURY</name>
<proteinExistence type="predicted"/>
<feature type="transmembrane region" description="Helical" evidence="1">
    <location>
        <begin position="270"/>
        <end position="289"/>
    </location>
</feature>
<feature type="transmembrane region" description="Helical" evidence="1">
    <location>
        <begin position="301"/>
        <end position="323"/>
    </location>
</feature>
<evidence type="ECO:0000313" key="2">
    <source>
        <dbReference type="EMBL" id="PWR74478.1"/>
    </source>
</evidence>
<dbReference type="Proteomes" id="UP000245657">
    <property type="component" value="Unassembled WGS sequence"/>
</dbReference>
<keyword evidence="1" id="KW-0812">Transmembrane</keyword>
<organism evidence="2 3">
    <name type="scientific">Methanospirillum lacunae</name>
    <dbReference type="NCBI Taxonomy" id="668570"/>
    <lineage>
        <taxon>Archaea</taxon>
        <taxon>Methanobacteriati</taxon>
        <taxon>Methanobacteriota</taxon>
        <taxon>Stenosarchaea group</taxon>
        <taxon>Methanomicrobia</taxon>
        <taxon>Methanomicrobiales</taxon>
        <taxon>Methanospirillaceae</taxon>
        <taxon>Methanospirillum</taxon>
    </lineage>
</organism>
<feature type="transmembrane region" description="Helical" evidence="1">
    <location>
        <begin position="12"/>
        <end position="36"/>
    </location>
</feature>